<gene>
    <name evidence="3" type="ORF">EV356DRAFT_195526</name>
</gene>
<dbReference type="Proteomes" id="UP000800092">
    <property type="component" value="Unassembled WGS sequence"/>
</dbReference>
<feature type="region of interest" description="Disordered" evidence="1">
    <location>
        <begin position="137"/>
        <end position="181"/>
    </location>
</feature>
<evidence type="ECO:0008006" key="5">
    <source>
        <dbReference type="Google" id="ProtNLM"/>
    </source>
</evidence>
<feature type="chain" id="PRO_5025534114" description="PLAC8-domain-containing protein" evidence="2">
    <location>
        <begin position="23"/>
        <end position="181"/>
    </location>
</feature>
<organism evidence="3 4">
    <name type="scientific">Viridothelium virens</name>
    <name type="common">Speckled blister lichen</name>
    <name type="synonym">Trypethelium virens</name>
    <dbReference type="NCBI Taxonomy" id="1048519"/>
    <lineage>
        <taxon>Eukaryota</taxon>
        <taxon>Fungi</taxon>
        <taxon>Dikarya</taxon>
        <taxon>Ascomycota</taxon>
        <taxon>Pezizomycotina</taxon>
        <taxon>Dothideomycetes</taxon>
        <taxon>Dothideomycetes incertae sedis</taxon>
        <taxon>Trypetheliales</taxon>
        <taxon>Trypetheliaceae</taxon>
        <taxon>Viridothelium</taxon>
    </lineage>
</organism>
<dbReference type="OrthoDB" id="1045822at2759"/>
<sequence>MHEKKWQHSLIFGCYICRTTTCCLSCVGMPKASVLFGQTNYRLGHPEDSTARGYHCPNKLCALHCLATYIFCPLVCLIQCTQRGNIRHRLDIEGSACNDCCISIFCPCCELVQMEHEVRDWQIRSEGYHKQQQMTYAASETIEPSLGPPSSLHSPGEQTGQDRSPVTRQQSISTERRRTGS</sequence>
<name>A0A6A6H6V0_VIRVR</name>
<dbReference type="Pfam" id="PF04749">
    <property type="entry name" value="PLAC8"/>
    <property type="match status" value="1"/>
</dbReference>
<dbReference type="EMBL" id="ML991804">
    <property type="protein sequence ID" value="KAF2233742.1"/>
    <property type="molecule type" value="Genomic_DNA"/>
</dbReference>
<keyword evidence="2" id="KW-0732">Signal</keyword>
<dbReference type="NCBIfam" id="TIGR01571">
    <property type="entry name" value="A_thal_Cys_rich"/>
    <property type="match status" value="1"/>
</dbReference>
<keyword evidence="4" id="KW-1185">Reference proteome</keyword>
<feature type="compositionally biased region" description="Polar residues" evidence="1">
    <location>
        <begin position="157"/>
        <end position="173"/>
    </location>
</feature>
<feature type="signal peptide" evidence="2">
    <location>
        <begin position="1"/>
        <end position="22"/>
    </location>
</feature>
<feature type="compositionally biased region" description="Low complexity" evidence="1">
    <location>
        <begin position="144"/>
        <end position="156"/>
    </location>
</feature>
<protein>
    <recommendedName>
        <fullName evidence="5">PLAC8-domain-containing protein</fullName>
    </recommendedName>
</protein>
<dbReference type="InterPro" id="IPR006461">
    <property type="entry name" value="PLAC_motif_containing"/>
</dbReference>
<proteinExistence type="predicted"/>
<evidence type="ECO:0000256" key="1">
    <source>
        <dbReference type="SAM" id="MobiDB-lite"/>
    </source>
</evidence>
<dbReference type="PANTHER" id="PTHR15907">
    <property type="entry name" value="DUF614 FAMILY PROTEIN-RELATED"/>
    <property type="match status" value="1"/>
</dbReference>
<reference evidence="3" key="1">
    <citation type="journal article" date="2020" name="Stud. Mycol.">
        <title>101 Dothideomycetes genomes: a test case for predicting lifestyles and emergence of pathogens.</title>
        <authorList>
            <person name="Haridas S."/>
            <person name="Albert R."/>
            <person name="Binder M."/>
            <person name="Bloem J."/>
            <person name="Labutti K."/>
            <person name="Salamov A."/>
            <person name="Andreopoulos B."/>
            <person name="Baker S."/>
            <person name="Barry K."/>
            <person name="Bills G."/>
            <person name="Bluhm B."/>
            <person name="Cannon C."/>
            <person name="Castanera R."/>
            <person name="Culley D."/>
            <person name="Daum C."/>
            <person name="Ezra D."/>
            <person name="Gonzalez J."/>
            <person name="Henrissat B."/>
            <person name="Kuo A."/>
            <person name="Liang C."/>
            <person name="Lipzen A."/>
            <person name="Lutzoni F."/>
            <person name="Magnuson J."/>
            <person name="Mondo S."/>
            <person name="Nolan M."/>
            <person name="Ohm R."/>
            <person name="Pangilinan J."/>
            <person name="Park H.-J."/>
            <person name="Ramirez L."/>
            <person name="Alfaro M."/>
            <person name="Sun H."/>
            <person name="Tritt A."/>
            <person name="Yoshinaga Y."/>
            <person name="Zwiers L.-H."/>
            <person name="Turgeon B."/>
            <person name="Goodwin S."/>
            <person name="Spatafora J."/>
            <person name="Crous P."/>
            <person name="Grigoriev I."/>
        </authorList>
    </citation>
    <scope>NUCLEOTIDE SEQUENCE</scope>
    <source>
        <strain evidence="3">Tuck. ex Michener</strain>
    </source>
</reference>
<evidence type="ECO:0000313" key="3">
    <source>
        <dbReference type="EMBL" id="KAF2233742.1"/>
    </source>
</evidence>
<dbReference type="AlphaFoldDB" id="A0A6A6H6V0"/>
<accession>A0A6A6H6V0</accession>
<evidence type="ECO:0000313" key="4">
    <source>
        <dbReference type="Proteomes" id="UP000800092"/>
    </source>
</evidence>
<evidence type="ECO:0000256" key="2">
    <source>
        <dbReference type="SAM" id="SignalP"/>
    </source>
</evidence>